<dbReference type="GO" id="GO:0000978">
    <property type="term" value="F:RNA polymerase II cis-regulatory region sequence-specific DNA binding"/>
    <property type="evidence" value="ECO:0007669"/>
    <property type="project" value="TreeGrafter"/>
</dbReference>
<dbReference type="GO" id="GO:0006351">
    <property type="term" value="P:DNA-templated transcription"/>
    <property type="evidence" value="ECO:0007669"/>
    <property type="project" value="InterPro"/>
</dbReference>
<dbReference type="AlphaFoldDB" id="A0AAN6UGX6"/>
<dbReference type="PROSITE" id="PS50048">
    <property type="entry name" value="ZN2_CY6_FUNGAL_2"/>
    <property type="match status" value="1"/>
</dbReference>
<dbReference type="SUPFAM" id="SSF57701">
    <property type="entry name" value="Zn2/Cys6 DNA-binding domain"/>
    <property type="match status" value="1"/>
</dbReference>
<dbReference type="Proteomes" id="UP001304895">
    <property type="component" value="Unassembled WGS sequence"/>
</dbReference>
<dbReference type="SMART" id="SM00906">
    <property type="entry name" value="Fungal_trans"/>
    <property type="match status" value="1"/>
</dbReference>
<dbReference type="EMBL" id="MU853416">
    <property type="protein sequence ID" value="KAK4132705.1"/>
    <property type="molecule type" value="Genomic_DNA"/>
</dbReference>
<keyword evidence="4" id="KW-0539">Nucleus</keyword>
<keyword evidence="6" id="KW-1133">Transmembrane helix</keyword>
<feature type="domain" description="Zn(2)-C6 fungal-type" evidence="7">
    <location>
        <begin position="18"/>
        <end position="51"/>
    </location>
</feature>
<accession>A0AAN6UGX6</accession>
<reference evidence="8" key="2">
    <citation type="submission" date="2023-05" db="EMBL/GenBank/DDBJ databases">
        <authorList>
            <consortium name="Lawrence Berkeley National Laboratory"/>
            <person name="Steindorff A."/>
            <person name="Hensen N."/>
            <person name="Bonometti L."/>
            <person name="Westerberg I."/>
            <person name="Brannstrom I.O."/>
            <person name="Guillou S."/>
            <person name="Cros-Aarteil S."/>
            <person name="Calhoun S."/>
            <person name="Haridas S."/>
            <person name="Kuo A."/>
            <person name="Mondo S."/>
            <person name="Pangilinan J."/>
            <person name="Riley R."/>
            <person name="Labutti K."/>
            <person name="Andreopoulos B."/>
            <person name="Lipzen A."/>
            <person name="Chen C."/>
            <person name="Yanf M."/>
            <person name="Daum C."/>
            <person name="Ng V."/>
            <person name="Clum A."/>
            <person name="Ohm R."/>
            <person name="Martin F."/>
            <person name="Silar P."/>
            <person name="Natvig D."/>
            <person name="Lalanne C."/>
            <person name="Gautier V."/>
            <person name="Ament-Velasquez S.L."/>
            <person name="Kruys A."/>
            <person name="Hutchinson M.I."/>
            <person name="Powell A.J."/>
            <person name="Barry K."/>
            <person name="Miller A.N."/>
            <person name="Grigoriev I.V."/>
            <person name="Debuchy R."/>
            <person name="Gladieux P."/>
            <person name="Thoren M.H."/>
            <person name="Johannesson H."/>
        </authorList>
    </citation>
    <scope>NUCLEOTIDE SEQUENCE</scope>
    <source>
        <strain evidence="8">CBS 123565</strain>
    </source>
</reference>
<evidence type="ECO:0000256" key="3">
    <source>
        <dbReference type="ARBA" id="ARBA00023163"/>
    </source>
</evidence>
<evidence type="ECO:0000256" key="6">
    <source>
        <dbReference type="SAM" id="Phobius"/>
    </source>
</evidence>
<dbReference type="CDD" id="cd12148">
    <property type="entry name" value="fungal_TF_MHR"/>
    <property type="match status" value="1"/>
</dbReference>
<evidence type="ECO:0000256" key="1">
    <source>
        <dbReference type="ARBA" id="ARBA00022723"/>
    </source>
</evidence>
<dbReference type="GO" id="GO:0000435">
    <property type="term" value="P:positive regulation of transcription from RNA polymerase II promoter by galactose"/>
    <property type="evidence" value="ECO:0007669"/>
    <property type="project" value="TreeGrafter"/>
</dbReference>
<dbReference type="InterPro" id="IPR001138">
    <property type="entry name" value="Zn2Cys6_DnaBD"/>
</dbReference>
<keyword evidence="3" id="KW-0804">Transcription</keyword>
<dbReference type="Pfam" id="PF04082">
    <property type="entry name" value="Fungal_trans"/>
    <property type="match status" value="1"/>
</dbReference>
<dbReference type="InterPro" id="IPR036864">
    <property type="entry name" value="Zn2-C6_fun-type_DNA-bd_sf"/>
</dbReference>
<evidence type="ECO:0000256" key="4">
    <source>
        <dbReference type="ARBA" id="ARBA00023242"/>
    </source>
</evidence>
<dbReference type="GO" id="GO:0008270">
    <property type="term" value="F:zinc ion binding"/>
    <property type="evidence" value="ECO:0007669"/>
    <property type="project" value="InterPro"/>
</dbReference>
<dbReference type="CDD" id="cd00067">
    <property type="entry name" value="GAL4"/>
    <property type="match status" value="1"/>
</dbReference>
<evidence type="ECO:0000256" key="2">
    <source>
        <dbReference type="ARBA" id="ARBA00023015"/>
    </source>
</evidence>
<feature type="region of interest" description="Disordered" evidence="5">
    <location>
        <begin position="78"/>
        <end position="147"/>
    </location>
</feature>
<keyword evidence="6" id="KW-0812">Transmembrane</keyword>
<protein>
    <recommendedName>
        <fullName evidence="7">Zn(2)-C6 fungal-type domain-containing protein</fullName>
    </recommendedName>
</protein>
<dbReference type="PANTHER" id="PTHR47424">
    <property type="entry name" value="REGULATORY PROTEIN GAL4"/>
    <property type="match status" value="1"/>
</dbReference>
<keyword evidence="2" id="KW-0805">Transcription regulation</keyword>
<feature type="transmembrane region" description="Helical" evidence="6">
    <location>
        <begin position="645"/>
        <end position="667"/>
    </location>
</feature>
<keyword evidence="9" id="KW-1185">Reference proteome</keyword>
<evidence type="ECO:0000256" key="5">
    <source>
        <dbReference type="SAM" id="MobiDB-lite"/>
    </source>
</evidence>
<keyword evidence="6" id="KW-0472">Membrane</keyword>
<comment type="caution">
    <text evidence="8">The sequence shown here is derived from an EMBL/GenBank/DDBJ whole genome shotgun (WGS) entry which is preliminary data.</text>
</comment>
<proteinExistence type="predicted"/>
<dbReference type="Gene3D" id="4.10.240.10">
    <property type="entry name" value="Zn(2)-C6 fungal-type DNA-binding domain"/>
    <property type="match status" value="1"/>
</dbReference>
<gene>
    <name evidence="8" type="ORF">BT67DRAFT_425017</name>
</gene>
<reference evidence="8" key="1">
    <citation type="journal article" date="2023" name="Mol. Phylogenet. Evol.">
        <title>Genome-scale phylogeny and comparative genomics of the fungal order Sordariales.</title>
        <authorList>
            <person name="Hensen N."/>
            <person name="Bonometti L."/>
            <person name="Westerberg I."/>
            <person name="Brannstrom I.O."/>
            <person name="Guillou S."/>
            <person name="Cros-Aarteil S."/>
            <person name="Calhoun S."/>
            <person name="Haridas S."/>
            <person name="Kuo A."/>
            <person name="Mondo S."/>
            <person name="Pangilinan J."/>
            <person name="Riley R."/>
            <person name="LaButti K."/>
            <person name="Andreopoulos B."/>
            <person name="Lipzen A."/>
            <person name="Chen C."/>
            <person name="Yan M."/>
            <person name="Daum C."/>
            <person name="Ng V."/>
            <person name="Clum A."/>
            <person name="Steindorff A."/>
            <person name="Ohm R.A."/>
            <person name="Martin F."/>
            <person name="Silar P."/>
            <person name="Natvig D.O."/>
            <person name="Lalanne C."/>
            <person name="Gautier V."/>
            <person name="Ament-Velasquez S.L."/>
            <person name="Kruys A."/>
            <person name="Hutchinson M.I."/>
            <person name="Powell A.J."/>
            <person name="Barry K."/>
            <person name="Miller A.N."/>
            <person name="Grigoriev I.V."/>
            <person name="Debuchy R."/>
            <person name="Gladieux P."/>
            <person name="Hiltunen Thoren M."/>
            <person name="Johannesson H."/>
        </authorList>
    </citation>
    <scope>NUCLEOTIDE SEQUENCE</scope>
    <source>
        <strain evidence="8">CBS 123565</strain>
    </source>
</reference>
<evidence type="ECO:0000313" key="8">
    <source>
        <dbReference type="EMBL" id="KAK4132705.1"/>
    </source>
</evidence>
<feature type="region of interest" description="Disordered" evidence="5">
    <location>
        <begin position="712"/>
        <end position="736"/>
    </location>
</feature>
<organism evidence="8 9">
    <name type="scientific">Trichocladium antarcticum</name>
    <dbReference type="NCBI Taxonomy" id="1450529"/>
    <lineage>
        <taxon>Eukaryota</taxon>
        <taxon>Fungi</taxon>
        <taxon>Dikarya</taxon>
        <taxon>Ascomycota</taxon>
        <taxon>Pezizomycotina</taxon>
        <taxon>Sordariomycetes</taxon>
        <taxon>Sordariomycetidae</taxon>
        <taxon>Sordariales</taxon>
        <taxon>Chaetomiaceae</taxon>
        <taxon>Trichocladium</taxon>
    </lineage>
</organism>
<evidence type="ECO:0000259" key="7">
    <source>
        <dbReference type="PROSITE" id="PS50048"/>
    </source>
</evidence>
<dbReference type="SMART" id="SM00066">
    <property type="entry name" value="GAL4"/>
    <property type="match status" value="1"/>
</dbReference>
<dbReference type="GO" id="GO:0005634">
    <property type="term" value="C:nucleus"/>
    <property type="evidence" value="ECO:0007669"/>
    <property type="project" value="TreeGrafter"/>
</dbReference>
<dbReference type="GO" id="GO:0000981">
    <property type="term" value="F:DNA-binding transcription factor activity, RNA polymerase II-specific"/>
    <property type="evidence" value="ECO:0007669"/>
    <property type="project" value="InterPro"/>
</dbReference>
<keyword evidence="1" id="KW-0479">Metal-binding</keyword>
<sequence length="797" mass="86621">MLPARRNEHQRRRKIPLACEPCRERKSRCDGAKPICSTCQRRSLPLHLCIYTLDNARTASNDDYIRVLHDRIRRLEKTCTDHGIPPPPLNSGGGKGPAPPGESRPDPLTPATTGQVFPAPGPARSLSEHGVSPLPRRPLAAVSPDHERLDATESVVGVTAMGTVSAEDDAYQSLDATNEFYGSSSAASFMEEACISVKPHRLRASDTTTRVTRVPALSVTLTNSEGLAHGQFAQADKFALPPRDLADHLLNQFWDKVYWLSPTFHKPTFMQAYENLWRPAHQQPSQPALSGLGLGSPGADAGTIVFYSALNTIFALGCQTADLSPQNKASAIETFFNRGKDFVGLDFLDKHNVGVVQALLLLALLLQSTPFPSRCWNSVGVACRVAQGLGLHTESGRNPRPALEAEIRRRTWHGCLVLDMIVSMTYGRPTTTAHLPVLSLPSAEEFDDEARPSSGAQPTSHPVPSKMCFYIENIRQCRILGEILSSVYEPSHGGTPAASSSSCDDHRSHGMDAILELDAKLSRYENALDPVMSWKSPCDISGLAEERRLVIVTQRTVLRGSFLYLRLMLHRPILTRLCADTELAASTEPGSPTRPSGPLPASRELFKSFAVGCAQLCLEAAMGLIELVHGTYLTKTTGGWWWDGLYAFTGGLAVIVAYLCPPLMALLDRQRLGNCWMLCQAILAHFASFSISAHKSLKLLQKVHADVMSRVLSDKDQPPSSRSGTGAPASMDNGEAGALGQELGAQHSHEMPLDLGSSFQWQFPGGMDSDMFGGGSLFNWDQSLDVIAGGLGMDIYQ</sequence>
<dbReference type="PANTHER" id="PTHR47424:SF4">
    <property type="entry name" value="ZN(II)2CYS6 TRANSCRIPTION FACTOR (EUROFUNG)"/>
    <property type="match status" value="1"/>
</dbReference>
<dbReference type="InterPro" id="IPR007219">
    <property type="entry name" value="XnlR_reg_dom"/>
</dbReference>
<dbReference type="Pfam" id="PF00172">
    <property type="entry name" value="Zn_clus"/>
    <property type="match status" value="1"/>
</dbReference>
<dbReference type="InterPro" id="IPR051127">
    <property type="entry name" value="Fungal_SecMet_Regulators"/>
</dbReference>
<name>A0AAN6UGX6_9PEZI</name>
<evidence type="ECO:0000313" key="9">
    <source>
        <dbReference type="Proteomes" id="UP001304895"/>
    </source>
</evidence>